<feature type="compositionally biased region" description="Gly residues" evidence="1">
    <location>
        <begin position="134"/>
        <end position="144"/>
    </location>
</feature>
<dbReference type="GO" id="GO:0070876">
    <property type="term" value="C:SOSS complex"/>
    <property type="evidence" value="ECO:0007669"/>
    <property type="project" value="InterPro"/>
</dbReference>
<proteinExistence type="predicted"/>
<dbReference type="Proteomes" id="UP000807716">
    <property type="component" value="Unassembled WGS sequence"/>
</dbReference>
<accession>A0A9P6QGJ3</accession>
<gene>
    <name evidence="2" type="ORF">DFQ27_007769</name>
</gene>
<evidence type="ECO:0000313" key="2">
    <source>
        <dbReference type="EMBL" id="KAG0268011.1"/>
    </source>
</evidence>
<evidence type="ECO:0000313" key="3">
    <source>
        <dbReference type="Proteomes" id="UP000807716"/>
    </source>
</evidence>
<feature type="compositionally biased region" description="Gly residues" evidence="1">
    <location>
        <begin position="12"/>
        <end position="31"/>
    </location>
</feature>
<dbReference type="GO" id="GO:0006281">
    <property type="term" value="P:DNA repair"/>
    <property type="evidence" value="ECO:0007669"/>
    <property type="project" value="InterPro"/>
</dbReference>
<feature type="region of interest" description="Disordered" evidence="1">
    <location>
        <begin position="1"/>
        <end position="144"/>
    </location>
</feature>
<reference evidence="2" key="1">
    <citation type="journal article" date="2020" name="Fungal Divers.">
        <title>Resolving the Mortierellaceae phylogeny through synthesis of multi-gene phylogenetics and phylogenomics.</title>
        <authorList>
            <person name="Vandepol N."/>
            <person name="Liber J."/>
            <person name="Desiro A."/>
            <person name="Na H."/>
            <person name="Kennedy M."/>
            <person name="Barry K."/>
            <person name="Grigoriev I.V."/>
            <person name="Miller A.N."/>
            <person name="O'Donnell K."/>
            <person name="Stajich J.E."/>
            <person name="Bonito G."/>
        </authorList>
    </citation>
    <scope>NUCLEOTIDE SEQUENCE</scope>
    <source>
        <strain evidence="2">BC1065</strain>
    </source>
</reference>
<sequence>MSFRGGHRGGKARGGGGGGGGGGPGGMGFMGHGMPPPGMGDMGQPSGFGGFQQRGGFSAQQPPPQQQQQQGPMQSQQQQPPIMAPPQQQQHGLQPLQIQPPNQPGPIPLGSSRSFMSSGMPSPSLVQSNSMPLMGGGGSGGGGYMGQQPMTGPNGTRHPFGPPIGPSTDGSKSHHDILRKHNEEYNLKQAMTMALNQANTTTPGTYVGMPSKHNNNVIPVLPRIPASQK</sequence>
<feature type="compositionally biased region" description="Low complexity" evidence="1">
    <location>
        <begin position="54"/>
        <end position="100"/>
    </location>
</feature>
<organism evidence="2 3">
    <name type="scientific">Actinomortierella ambigua</name>
    <dbReference type="NCBI Taxonomy" id="1343610"/>
    <lineage>
        <taxon>Eukaryota</taxon>
        <taxon>Fungi</taxon>
        <taxon>Fungi incertae sedis</taxon>
        <taxon>Mucoromycota</taxon>
        <taxon>Mortierellomycotina</taxon>
        <taxon>Mortierellomycetes</taxon>
        <taxon>Mortierellales</taxon>
        <taxon>Mortierellaceae</taxon>
        <taxon>Actinomortierella</taxon>
    </lineage>
</organism>
<dbReference type="EMBL" id="JAAAJB010000062">
    <property type="protein sequence ID" value="KAG0268011.1"/>
    <property type="molecule type" value="Genomic_DNA"/>
</dbReference>
<name>A0A9P6QGJ3_9FUNG</name>
<comment type="caution">
    <text evidence="2">The sequence shown here is derived from an EMBL/GenBank/DDBJ whole genome shotgun (WGS) entry which is preliminary data.</text>
</comment>
<keyword evidence="3" id="KW-1185">Reference proteome</keyword>
<dbReference type="AlphaFoldDB" id="A0A9P6QGJ3"/>
<protein>
    <submittedName>
        <fullName evidence="2">Uncharacterized protein</fullName>
    </submittedName>
</protein>
<evidence type="ECO:0000256" key="1">
    <source>
        <dbReference type="SAM" id="MobiDB-lite"/>
    </source>
</evidence>
<dbReference type="InterPro" id="IPR031821">
    <property type="entry name" value="SOSSC"/>
</dbReference>
<feature type="compositionally biased region" description="Basic residues" evidence="1">
    <location>
        <begin position="1"/>
        <end position="11"/>
    </location>
</feature>
<feature type="compositionally biased region" description="Low complexity" evidence="1">
    <location>
        <begin position="108"/>
        <end position="124"/>
    </location>
</feature>
<dbReference type="Pfam" id="PF15925">
    <property type="entry name" value="SOSSC"/>
    <property type="match status" value="1"/>
</dbReference>
<dbReference type="OrthoDB" id="5551320at2759"/>